<accession>A0AAN9XWL3</accession>
<feature type="chain" id="PRO_5042830902" description="GH18 domain-containing protein" evidence="1">
    <location>
        <begin position="41"/>
        <end position="635"/>
    </location>
</feature>
<dbReference type="InterPro" id="IPR001223">
    <property type="entry name" value="Glyco_hydro18_cat"/>
</dbReference>
<dbReference type="GO" id="GO:0005975">
    <property type="term" value="P:carbohydrate metabolic process"/>
    <property type="evidence" value="ECO:0007669"/>
    <property type="project" value="InterPro"/>
</dbReference>
<evidence type="ECO:0000313" key="4">
    <source>
        <dbReference type="Proteomes" id="UP001386955"/>
    </source>
</evidence>
<organism evidence="3 4">
    <name type="scientific">Psophocarpus tetragonolobus</name>
    <name type="common">Winged bean</name>
    <name type="synonym">Dolichos tetragonolobus</name>
    <dbReference type="NCBI Taxonomy" id="3891"/>
    <lineage>
        <taxon>Eukaryota</taxon>
        <taxon>Viridiplantae</taxon>
        <taxon>Streptophyta</taxon>
        <taxon>Embryophyta</taxon>
        <taxon>Tracheophyta</taxon>
        <taxon>Spermatophyta</taxon>
        <taxon>Magnoliopsida</taxon>
        <taxon>eudicotyledons</taxon>
        <taxon>Gunneridae</taxon>
        <taxon>Pentapetalae</taxon>
        <taxon>rosids</taxon>
        <taxon>fabids</taxon>
        <taxon>Fabales</taxon>
        <taxon>Fabaceae</taxon>
        <taxon>Papilionoideae</taxon>
        <taxon>50 kb inversion clade</taxon>
        <taxon>NPAAA clade</taxon>
        <taxon>indigoferoid/millettioid clade</taxon>
        <taxon>Phaseoleae</taxon>
        <taxon>Psophocarpus</taxon>
    </lineage>
</organism>
<dbReference type="FunFam" id="3.10.50.10:FF:000015">
    <property type="entry name" value="Chitotriosidase-1"/>
    <property type="match status" value="1"/>
</dbReference>
<evidence type="ECO:0000256" key="1">
    <source>
        <dbReference type="SAM" id="SignalP"/>
    </source>
</evidence>
<feature type="signal peptide" evidence="1">
    <location>
        <begin position="1"/>
        <end position="40"/>
    </location>
</feature>
<dbReference type="InterPro" id="IPR011583">
    <property type="entry name" value="Chitinase_II/V-like_cat"/>
</dbReference>
<dbReference type="SUPFAM" id="SSF54556">
    <property type="entry name" value="Chitinase insertion domain"/>
    <property type="match status" value="1"/>
</dbReference>
<dbReference type="InterPro" id="IPR029070">
    <property type="entry name" value="Chitinase_insertion_sf"/>
</dbReference>
<dbReference type="SMART" id="SM00636">
    <property type="entry name" value="Glyco_18"/>
    <property type="match status" value="1"/>
</dbReference>
<feature type="domain" description="GH18" evidence="2">
    <location>
        <begin position="43"/>
        <end position="385"/>
    </location>
</feature>
<dbReference type="Proteomes" id="UP001386955">
    <property type="component" value="Unassembled WGS sequence"/>
</dbReference>
<evidence type="ECO:0000259" key="2">
    <source>
        <dbReference type="PROSITE" id="PS51910"/>
    </source>
</evidence>
<proteinExistence type="predicted"/>
<keyword evidence="4" id="KW-1185">Reference proteome</keyword>
<keyword evidence="1" id="KW-0732">Signal</keyword>
<dbReference type="GO" id="GO:0008061">
    <property type="term" value="F:chitin binding"/>
    <property type="evidence" value="ECO:0007669"/>
    <property type="project" value="InterPro"/>
</dbReference>
<dbReference type="SUPFAM" id="SSF51445">
    <property type="entry name" value="(Trans)glycosidases"/>
    <property type="match status" value="1"/>
</dbReference>
<dbReference type="AlphaFoldDB" id="A0AAN9XWL3"/>
<dbReference type="InterPro" id="IPR011009">
    <property type="entry name" value="Kinase-like_dom_sf"/>
</dbReference>
<dbReference type="EMBL" id="JAYMYS010000001">
    <property type="protein sequence ID" value="KAK7411614.1"/>
    <property type="molecule type" value="Genomic_DNA"/>
</dbReference>
<protein>
    <recommendedName>
        <fullName evidence="2">GH18 domain-containing protein</fullName>
    </recommendedName>
</protein>
<dbReference type="CDD" id="cd02879">
    <property type="entry name" value="GH18_plant_chitinase_class_V"/>
    <property type="match status" value="1"/>
</dbReference>
<evidence type="ECO:0000313" key="3">
    <source>
        <dbReference type="EMBL" id="KAK7411614.1"/>
    </source>
</evidence>
<dbReference type="InterPro" id="IPR017853">
    <property type="entry name" value="GH"/>
</dbReference>
<dbReference type="GO" id="GO:0006032">
    <property type="term" value="P:chitin catabolic process"/>
    <property type="evidence" value="ECO:0007669"/>
    <property type="project" value="TreeGrafter"/>
</dbReference>
<dbReference type="GO" id="GO:0004568">
    <property type="term" value="F:chitinase activity"/>
    <property type="evidence" value="ECO:0007669"/>
    <property type="project" value="TreeGrafter"/>
</dbReference>
<comment type="caution">
    <text evidence="3">The sequence shown here is derived from an EMBL/GenBank/DDBJ whole genome shotgun (WGS) entry which is preliminary data.</text>
</comment>
<dbReference type="Gene3D" id="3.10.50.10">
    <property type="match status" value="1"/>
</dbReference>
<dbReference type="PROSITE" id="PS51910">
    <property type="entry name" value="GH18_2"/>
    <property type="match status" value="1"/>
</dbReference>
<dbReference type="Gene3D" id="3.30.200.20">
    <property type="entry name" value="Phosphorylase Kinase, domain 1"/>
    <property type="match status" value="1"/>
</dbReference>
<dbReference type="GO" id="GO:0005576">
    <property type="term" value="C:extracellular region"/>
    <property type="evidence" value="ECO:0007669"/>
    <property type="project" value="TreeGrafter"/>
</dbReference>
<dbReference type="PANTHER" id="PTHR11177">
    <property type="entry name" value="CHITINASE"/>
    <property type="match status" value="1"/>
</dbReference>
<reference evidence="3 4" key="1">
    <citation type="submission" date="2024-01" db="EMBL/GenBank/DDBJ databases">
        <title>The genomes of 5 underutilized Papilionoideae crops provide insights into root nodulation and disease resistanc.</title>
        <authorList>
            <person name="Jiang F."/>
        </authorList>
    </citation>
    <scope>NUCLEOTIDE SEQUENCE [LARGE SCALE GENOMIC DNA]</scope>
    <source>
        <strain evidence="3">DUOXIRENSHENG_FW03</strain>
        <tissue evidence="3">Leaves</tissue>
    </source>
</reference>
<dbReference type="Gene3D" id="3.20.20.80">
    <property type="entry name" value="Glycosidases"/>
    <property type="match status" value="1"/>
</dbReference>
<dbReference type="Pfam" id="PF00704">
    <property type="entry name" value="Glyco_hydro_18"/>
    <property type="match status" value="1"/>
</dbReference>
<dbReference type="SUPFAM" id="SSF56112">
    <property type="entry name" value="Protein kinase-like (PK-like)"/>
    <property type="match status" value="1"/>
</dbReference>
<dbReference type="InterPro" id="IPR050314">
    <property type="entry name" value="Glycosyl_Hydrlase_18"/>
</dbReference>
<name>A0AAN9XWL3_PSOTE</name>
<dbReference type="PANTHER" id="PTHR11177:SF362">
    <property type="entry name" value="CLASS V CHITINASE-LIKE"/>
    <property type="match status" value="1"/>
</dbReference>
<gene>
    <name evidence="3" type="ORF">VNO78_03049</name>
</gene>
<sequence>MNISSSNRGSGKLSLMVSRISFALILFLLVFCQELQPIEAQSWVQAGYWLSGTGFPVSDINSALYTHLICAFADLNSTSYELSISPGDEESFSSFTNTVKKKNPSISTLLSIGGSDANYSIFKSMASNASSRKSFIQSSIRIARLYGFEGLDMAWTSANTSSDMSNMGKLFEEWREASKSEAANSSSTSELILAATVKLRPGLNFTSYPVESIRSNLNWAHVVAYEYHKPTKENFAGAYAALFDPSGDVNTDSGMKEWIRSGVPSNKLLLGLPFYGYAWTLENPKENGIGAPTTGPAITAGGDMQYKKIRAYIQQYGASVQYNSTYETNYWTLGSTWICFDDVHAIRGKVSYAREMKLLGYAVWQVPYDSNWVLSRAAALQVDQTEHGKVNYGSRDSWPGYTDTSELFQGNAPDLKVFSFYDIELATAKFSIQNKLGQGGYGAVYKAYKLWKEGKGLEFADPFLDHNNSMCEILRCMQIALLCVQEDANDRPSVMEISSMLKTDTTLRSPKRPAFSANETLSDDFQYVTSPSPLLPSNSKDPDISQNSHVVDLSVVDLVSNNDGSVMSLEEGNLREGFGRLDGGQVLSLDLEAFVGLLLQPSSWMISDVGCDVDMKEAIVGVFGCGGILLLINCM</sequence>